<feature type="transmembrane region" description="Helical" evidence="1">
    <location>
        <begin position="16"/>
        <end position="37"/>
    </location>
</feature>
<feature type="transmembrane region" description="Helical" evidence="1">
    <location>
        <begin position="214"/>
        <end position="235"/>
    </location>
</feature>
<feature type="transmembrane region" description="Helical" evidence="1">
    <location>
        <begin position="70"/>
        <end position="91"/>
    </location>
</feature>
<reference evidence="3" key="1">
    <citation type="submission" date="2019-08" db="EMBL/GenBank/DDBJ databases">
        <authorList>
            <person name="Zheng X."/>
        </authorList>
    </citation>
    <scope>NUCLEOTIDE SEQUENCE [LARGE SCALE GENOMIC DNA]</scope>
    <source>
        <strain evidence="3">FJAT-25496</strain>
    </source>
</reference>
<evidence type="ECO:0000313" key="3">
    <source>
        <dbReference type="Proteomes" id="UP000321555"/>
    </source>
</evidence>
<feature type="transmembrane region" description="Helical" evidence="1">
    <location>
        <begin position="365"/>
        <end position="394"/>
    </location>
</feature>
<name>A0A5B8Z8H9_CYTDA</name>
<feature type="transmembrane region" description="Helical" evidence="1">
    <location>
        <begin position="287"/>
        <end position="303"/>
    </location>
</feature>
<evidence type="ECO:0008006" key="4">
    <source>
        <dbReference type="Google" id="ProtNLM"/>
    </source>
</evidence>
<feature type="transmembrane region" description="Helical" evidence="1">
    <location>
        <begin position="128"/>
        <end position="146"/>
    </location>
</feature>
<dbReference type="Proteomes" id="UP000321555">
    <property type="component" value="Chromosome"/>
</dbReference>
<dbReference type="AlphaFoldDB" id="A0A5B8Z8H9"/>
<proteinExistence type="predicted"/>
<accession>A0A5B8Z8H9</accession>
<evidence type="ECO:0000313" key="2">
    <source>
        <dbReference type="EMBL" id="QED49191.1"/>
    </source>
</evidence>
<feature type="transmembrane region" description="Helical" evidence="1">
    <location>
        <begin position="183"/>
        <end position="208"/>
    </location>
</feature>
<dbReference type="KEGG" id="bda:FSZ17_19095"/>
<feature type="transmembrane region" description="Helical" evidence="1">
    <location>
        <begin position="152"/>
        <end position="171"/>
    </location>
</feature>
<keyword evidence="3" id="KW-1185">Reference proteome</keyword>
<feature type="transmembrane region" description="Helical" evidence="1">
    <location>
        <begin position="43"/>
        <end position="63"/>
    </location>
</feature>
<keyword evidence="1" id="KW-1133">Transmembrane helix</keyword>
<gene>
    <name evidence="2" type="ORF">FSZ17_19095</name>
</gene>
<organism evidence="2 3">
    <name type="scientific">Cytobacillus dafuensis</name>
    <name type="common">Bacillus dafuensis</name>
    <dbReference type="NCBI Taxonomy" id="1742359"/>
    <lineage>
        <taxon>Bacteria</taxon>
        <taxon>Bacillati</taxon>
        <taxon>Bacillota</taxon>
        <taxon>Bacilli</taxon>
        <taxon>Bacillales</taxon>
        <taxon>Bacillaceae</taxon>
        <taxon>Cytobacillus</taxon>
    </lineage>
</organism>
<evidence type="ECO:0000256" key="1">
    <source>
        <dbReference type="SAM" id="Phobius"/>
    </source>
</evidence>
<feature type="transmembrane region" description="Helical" evidence="1">
    <location>
        <begin position="97"/>
        <end position="116"/>
    </location>
</feature>
<dbReference type="OrthoDB" id="1492534at2"/>
<sequence length="409" mass="47836">MNQVRLGRNPFNMDSFIFNFILFSICFSQIISVFRAANIYNTSYIDIVINAVFLYIFLIMIIPRFIHLKFTYSLALMLVITVVSLAFGVIYNDFSRYIISDFINGISFVLLLVYIINSDIEKRDFHPLAKWLTISLSVSLLIYSLFPLIGIEILSVGKTSIMFLFPIVFYYTKKRYYLMVYNIVLILLASKRALLLSLLITFIIVLIVDRKNNVFIRIILLTVFILCVIFLLFYTMTPERVFSLPPFLHDLFYKFMIVNPFSAYSAIFEDYRILEIKNSLNDVKYSFGLLFSGMGPGYVYDIFTPRNELIEVGKHNSHFTPVSLLTKFGLVYVIILYMNLIRVMFKSLQALYSKVLDDNEKIFCMYVIAAFINSFTAFTFFIDYLFILCFGILLKMSFQFKRKNSSEKF</sequence>
<keyword evidence="1" id="KW-0812">Transmembrane</keyword>
<dbReference type="EMBL" id="CP042593">
    <property type="protein sequence ID" value="QED49191.1"/>
    <property type="molecule type" value="Genomic_DNA"/>
</dbReference>
<dbReference type="RefSeq" id="WP_057773308.1">
    <property type="nucleotide sequence ID" value="NZ_CP042593.1"/>
</dbReference>
<feature type="transmembrane region" description="Helical" evidence="1">
    <location>
        <begin position="247"/>
        <end position="267"/>
    </location>
</feature>
<protein>
    <recommendedName>
        <fullName evidence="4">O-antigen ligase family protein</fullName>
    </recommendedName>
</protein>
<keyword evidence="1" id="KW-0472">Membrane</keyword>
<feature type="transmembrane region" description="Helical" evidence="1">
    <location>
        <begin position="324"/>
        <end position="345"/>
    </location>
</feature>
<dbReference type="STRING" id="1742359.GCA_001439625_03345"/>